<dbReference type="InterPro" id="IPR020094">
    <property type="entry name" value="TruA/RsuA/RluB/E/F_N"/>
</dbReference>
<dbReference type="GO" id="GO:0005634">
    <property type="term" value="C:nucleus"/>
    <property type="evidence" value="ECO:0007669"/>
    <property type="project" value="UniProtKB-SubCell"/>
</dbReference>
<keyword evidence="4" id="KW-0507">mRNA processing</keyword>
<proteinExistence type="inferred from homology"/>
<dbReference type="InterPro" id="IPR041708">
    <property type="entry name" value="PUS1/PUS2-like"/>
</dbReference>
<evidence type="ECO:0000256" key="10">
    <source>
        <dbReference type="PIRSR" id="PIRSR641708-2"/>
    </source>
</evidence>
<evidence type="ECO:0000256" key="6">
    <source>
        <dbReference type="ARBA" id="ARBA00023235"/>
    </source>
</evidence>
<dbReference type="CDD" id="cd02568">
    <property type="entry name" value="PseudoU_synth_PUS1_PUS2"/>
    <property type="match status" value="1"/>
</dbReference>
<evidence type="ECO:0000256" key="9">
    <source>
        <dbReference type="PIRSR" id="PIRSR641708-1"/>
    </source>
</evidence>
<dbReference type="InterPro" id="IPR020103">
    <property type="entry name" value="PsdUridine_synth_cat_dom_sf"/>
</dbReference>
<evidence type="ECO:0000256" key="7">
    <source>
        <dbReference type="ARBA" id="ARBA00023242"/>
    </source>
</evidence>
<dbReference type="GO" id="GO:0031119">
    <property type="term" value="P:tRNA pseudouridine synthesis"/>
    <property type="evidence" value="ECO:0007669"/>
    <property type="project" value="InterPro"/>
</dbReference>
<gene>
    <name evidence="13" type="ORF">MKW94_015777</name>
</gene>
<keyword evidence="7" id="KW-0539">Nucleus</keyword>
<comment type="catalytic activity">
    <reaction evidence="1">
        <text>a uridine in mRNA = a pseudouridine in mRNA</text>
        <dbReference type="Rhea" id="RHEA:56644"/>
        <dbReference type="Rhea" id="RHEA-COMP:14658"/>
        <dbReference type="Rhea" id="RHEA-COMP:14659"/>
        <dbReference type="ChEBI" id="CHEBI:65314"/>
        <dbReference type="ChEBI" id="CHEBI:65315"/>
    </reaction>
</comment>
<evidence type="ECO:0000256" key="8">
    <source>
        <dbReference type="ARBA" id="ARBA00036943"/>
    </source>
</evidence>
<dbReference type="FunFam" id="3.30.70.660:FF:000002">
    <property type="entry name" value="tRNA pseudouridine synthase"/>
    <property type="match status" value="1"/>
</dbReference>
<dbReference type="GO" id="GO:0003723">
    <property type="term" value="F:RNA binding"/>
    <property type="evidence" value="ECO:0007669"/>
    <property type="project" value="InterPro"/>
</dbReference>
<evidence type="ECO:0000313" key="13">
    <source>
        <dbReference type="EMBL" id="MCL7044067.1"/>
    </source>
</evidence>
<name>A0AA42AXL3_PAPNU</name>
<comment type="subcellular location">
    <subcellularLocation>
        <location evidence="2">Nucleus</location>
    </subcellularLocation>
</comment>
<keyword evidence="5" id="KW-0819">tRNA processing</keyword>
<evidence type="ECO:0000256" key="3">
    <source>
        <dbReference type="ARBA" id="ARBA00009375"/>
    </source>
</evidence>
<feature type="compositionally biased region" description="Pro residues" evidence="11">
    <location>
        <begin position="17"/>
        <end position="26"/>
    </location>
</feature>
<evidence type="ECO:0000313" key="14">
    <source>
        <dbReference type="Proteomes" id="UP001177140"/>
    </source>
</evidence>
<keyword evidence="6" id="KW-0413">Isomerase</keyword>
<dbReference type="InterPro" id="IPR001406">
    <property type="entry name" value="PsdUridine_synth_TruA"/>
</dbReference>
<keyword evidence="14" id="KW-1185">Reference proteome</keyword>
<evidence type="ECO:0000256" key="4">
    <source>
        <dbReference type="ARBA" id="ARBA00022664"/>
    </source>
</evidence>
<comment type="similarity">
    <text evidence="3">Belongs to the tRNA pseudouridine synthase TruA family.</text>
</comment>
<feature type="region of interest" description="Disordered" evidence="11">
    <location>
        <begin position="1"/>
        <end position="57"/>
    </location>
</feature>
<dbReference type="InterPro" id="IPR020095">
    <property type="entry name" value="PsdUridine_synth_TruA_C"/>
</dbReference>
<dbReference type="Gene3D" id="3.30.70.660">
    <property type="entry name" value="Pseudouridine synthase I, catalytic domain, C-terminal subdomain"/>
    <property type="match status" value="1"/>
</dbReference>
<feature type="active site" description="Nucleophile" evidence="9">
    <location>
        <position position="123"/>
    </location>
</feature>
<dbReference type="FunFam" id="3.30.70.580:FF:000002">
    <property type="entry name" value="tRNA pseudouridine synthase"/>
    <property type="match status" value="1"/>
</dbReference>
<evidence type="ECO:0000256" key="2">
    <source>
        <dbReference type="ARBA" id="ARBA00004123"/>
    </source>
</evidence>
<sequence>MDESITTTTTSPSSSSLPPPPPLPPSEEPEPKKLKMSTTTTSDDEETTVTDPNCTDRKPRYKRRKIAIFLAYCGVGYQGMQKNPGAKTIEADLEEALFQSGGIPEPDRGNPKRFDWARSARTDKGVSAVGQVVSGRFYVDPPGFIERLNSHLPNQIRVFGFKRVTNSFSAKKFCDRRRYVYLIPVFALDPNAHPDRESVLASLGSENELSKCLECPDRGRKVFGVMGRHKIPIELDINGNDVVVTQTETTEIKSGVVVNTDGIENENIEVEPKASGGEGVVETGVSEEDGSGLVKGSNGDGKDGKAGKERVFSYGEKEKEKFNRILSRYVGTHNFHNFTTRTKAEDPAAKRFIISFDANVVVNVEGLDFVKCEVVGQSFMLHQIRKMVGLAVAVMRTGAPETLIDVALQKDVNFTAPTAPEVGLYLDECFFTSYNQKWNDTHEEISMKDYVEEAEEFKMKQIYSHIGSTEQKEGSVGIWLHSLNHRNYPDLNYLEANKVSNNGQAESAALPTVPVESAPIESIA</sequence>
<dbReference type="InterPro" id="IPR020097">
    <property type="entry name" value="PsdUridine_synth_TruA_a/b_dom"/>
</dbReference>
<reference evidence="13" key="1">
    <citation type="submission" date="2022-03" db="EMBL/GenBank/DDBJ databases">
        <title>A functionally conserved STORR gene fusion in Papaver species that diverged 16.8 million years ago.</title>
        <authorList>
            <person name="Catania T."/>
        </authorList>
    </citation>
    <scope>NUCLEOTIDE SEQUENCE</scope>
    <source>
        <strain evidence="13">S-191538</strain>
    </source>
</reference>
<dbReference type="PANTHER" id="PTHR11142:SF4">
    <property type="entry name" value="PSEUDOURIDYLATE SYNTHASE 1 HOMOLOG"/>
    <property type="match status" value="1"/>
</dbReference>
<dbReference type="EMBL" id="JAJJMA010253781">
    <property type="protein sequence ID" value="MCL7044067.1"/>
    <property type="molecule type" value="Genomic_DNA"/>
</dbReference>
<feature type="binding site" evidence="10">
    <location>
        <position position="179"/>
    </location>
    <ligand>
        <name>substrate</name>
    </ligand>
</feature>
<dbReference type="GO" id="GO:1990481">
    <property type="term" value="P:mRNA pseudouridine synthesis"/>
    <property type="evidence" value="ECO:0007669"/>
    <property type="project" value="TreeGrafter"/>
</dbReference>
<accession>A0AA42AXL3</accession>
<dbReference type="Gene3D" id="3.30.70.580">
    <property type="entry name" value="Pseudouridine synthase I, catalytic domain, N-terminal subdomain"/>
    <property type="match status" value="1"/>
</dbReference>
<dbReference type="Proteomes" id="UP001177140">
    <property type="component" value="Unassembled WGS sequence"/>
</dbReference>
<feature type="compositionally biased region" description="Low complexity" evidence="11">
    <location>
        <begin position="1"/>
        <end position="16"/>
    </location>
</feature>
<dbReference type="AlphaFoldDB" id="A0AA42AXL3"/>
<protein>
    <recommendedName>
        <fullName evidence="12">Pseudouridine synthase I TruA alpha/beta domain-containing protein</fullName>
    </recommendedName>
</protein>
<feature type="domain" description="Pseudouridine synthase I TruA alpha/beta" evidence="12">
    <location>
        <begin position="327"/>
        <end position="431"/>
    </location>
</feature>
<dbReference type="PANTHER" id="PTHR11142">
    <property type="entry name" value="PSEUDOURIDYLATE SYNTHASE"/>
    <property type="match status" value="1"/>
</dbReference>
<feature type="region of interest" description="Disordered" evidence="11">
    <location>
        <begin position="284"/>
        <end position="307"/>
    </location>
</feature>
<evidence type="ECO:0000256" key="11">
    <source>
        <dbReference type="SAM" id="MobiDB-lite"/>
    </source>
</evidence>
<evidence type="ECO:0000256" key="1">
    <source>
        <dbReference type="ARBA" id="ARBA00001166"/>
    </source>
</evidence>
<evidence type="ECO:0000256" key="5">
    <source>
        <dbReference type="ARBA" id="ARBA00022694"/>
    </source>
</evidence>
<evidence type="ECO:0000259" key="12">
    <source>
        <dbReference type="Pfam" id="PF01416"/>
    </source>
</evidence>
<dbReference type="SUPFAM" id="SSF55120">
    <property type="entry name" value="Pseudouridine synthase"/>
    <property type="match status" value="1"/>
</dbReference>
<comment type="caution">
    <text evidence="13">The sequence shown here is derived from an EMBL/GenBank/DDBJ whole genome shotgun (WGS) entry which is preliminary data.</text>
</comment>
<organism evidence="13 14">
    <name type="scientific">Papaver nudicaule</name>
    <name type="common">Iceland poppy</name>
    <dbReference type="NCBI Taxonomy" id="74823"/>
    <lineage>
        <taxon>Eukaryota</taxon>
        <taxon>Viridiplantae</taxon>
        <taxon>Streptophyta</taxon>
        <taxon>Embryophyta</taxon>
        <taxon>Tracheophyta</taxon>
        <taxon>Spermatophyta</taxon>
        <taxon>Magnoliopsida</taxon>
        <taxon>Ranunculales</taxon>
        <taxon>Papaveraceae</taxon>
        <taxon>Papaveroideae</taxon>
        <taxon>Papaver</taxon>
    </lineage>
</organism>
<dbReference type="Pfam" id="PF01416">
    <property type="entry name" value="PseudoU_synth_1"/>
    <property type="match status" value="1"/>
</dbReference>
<dbReference type="GO" id="GO:0006397">
    <property type="term" value="P:mRNA processing"/>
    <property type="evidence" value="ECO:0007669"/>
    <property type="project" value="UniProtKB-KW"/>
</dbReference>
<comment type="catalytic activity">
    <reaction evidence="8">
        <text>a uridine in tRNA = a pseudouridine in tRNA</text>
        <dbReference type="Rhea" id="RHEA:54572"/>
        <dbReference type="Rhea" id="RHEA-COMP:13339"/>
        <dbReference type="Rhea" id="RHEA-COMP:13934"/>
        <dbReference type="ChEBI" id="CHEBI:65314"/>
        <dbReference type="ChEBI" id="CHEBI:65315"/>
    </reaction>
</comment>
<dbReference type="GO" id="GO:0009982">
    <property type="term" value="F:pseudouridine synthase activity"/>
    <property type="evidence" value="ECO:0007669"/>
    <property type="project" value="InterPro"/>
</dbReference>